<evidence type="ECO:0000313" key="2">
    <source>
        <dbReference type="EMBL" id="MBC2607429.1"/>
    </source>
</evidence>
<organism evidence="2 3">
    <name type="scientific">Pelagicoccus albus</name>
    <dbReference type="NCBI Taxonomy" id="415222"/>
    <lineage>
        <taxon>Bacteria</taxon>
        <taxon>Pseudomonadati</taxon>
        <taxon>Verrucomicrobiota</taxon>
        <taxon>Opitutia</taxon>
        <taxon>Puniceicoccales</taxon>
        <taxon>Pelagicoccaceae</taxon>
        <taxon>Pelagicoccus</taxon>
    </lineage>
</organism>
<proteinExistence type="predicted"/>
<keyword evidence="1" id="KW-1133">Transmembrane helix</keyword>
<sequence>MNKRVSSLWTYPLKYGYVLCIGVLAVMAFNEEAKETRLLILSFGSLIVLINFMFYHNLATVYQFEDGLRFKKSKKEFEYTYPEIQEVEIERFVNCQPIRIRTSDGKKFRFLSVGSLYWANMELVNELKNRSNQSSHTTPASAPR</sequence>
<reference evidence="2 3" key="1">
    <citation type="submission" date="2020-07" db="EMBL/GenBank/DDBJ databases">
        <authorList>
            <person name="Feng X."/>
        </authorList>
    </citation>
    <scope>NUCLEOTIDE SEQUENCE [LARGE SCALE GENOMIC DNA]</scope>
    <source>
        <strain evidence="2 3">JCM23202</strain>
    </source>
</reference>
<dbReference type="AlphaFoldDB" id="A0A7X1E9H7"/>
<comment type="caution">
    <text evidence="2">The sequence shown here is derived from an EMBL/GenBank/DDBJ whole genome shotgun (WGS) entry which is preliminary data.</text>
</comment>
<protein>
    <submittedName>
        <fullName evidence="2">Uncharacterized protein</fullName>
    </submittedName>
</protein>
<accession>A0A7X1E9H7</accession>
<evidence type="ECO:0000256" key="1">
    <source>
        <dbReference type="SAM" id="Phobius"/>
    </source>
</evidence>
<name>A0A7X1E9H7_9BACT</name>
<dbReference type="Proteomes" id="UP000526501">
    <property type="component" value="Unassembled WGS sequence"/>
</dbReference>
<evidence type="ECO:0000313" key="3">
    <source>
        <dbReference type="Proteomes" id="UP000526501"/>
    </source>
</evidence>
<dbReference type="RefSeq" id="WP_185661318.1">
    <property type="nucleotide sequence ID" value="NZ_CAWPOO010000013.1"/>
</dbReference>
<keyword evidence="1" id="KW-0812">Transmembrane</keyword>
<feature type="transmembrane region" description="Helical" evidence="1">
    <location>
        <begin position="36"/>
        <end position="55"/>
    </location>
</feature>
<feature type="transmembrane region" description="Helical" evidence="1">
    <location>
        <begin position="12"/>
        <end position="30"/>
    </location>
</feature>
<dbReference type="EMBL" id="JACHVC010000013">
    <property type="protein sequence ID" value="MBC2607429.1"/>
    <property type="molecule type" value="Genomic_DNA"/>
</dbReference>
<gene>
    <name evidence="2" type="ORF">H5P27_15355</name>
</gene>
<keyword evidence="1" id="KW-0472">Membrane</keyword>
<keyword evidence="3" id="KW-1185">Reference proteome</keyword>